<dbReference type="InterPro" id="IPR051058">
    <property type="entry name" value="GDSL_Est/Lipase"/>
</dbReference>
<dbReference type="GO" id="GO:0016788">
    <property type="term" value="F:hydrolase activity, acting on ester bonds"/>
    <property type="evidence" value="ECO:0007669"/>
    <property type="project" value="InterPro"/>
</dbReference>
<dbReference type="InterPro" id="IPR036514">
    <property type="entry name" value="SGNH_hydro_sf"/>
</dbReference>
<reference evidence="3" key="1">
    <citation type="submission" date="2016-06" db="EMBL/GenBank/DDBJ databases">
        <authorList>
            <person name="Petersen J."/>
            <person name="Sayavedra L."/>
        </authorList>
    </citation>
    <scope>NUCLEOTIDE SEQUENCE [LARGE SCALE GENOMIC DNA]</scope>
    <source>
        <strain evidence="3">BazSymA</strain>
    </source>
</reference>
<organism evidence="2 3">
    <name type="scientific">Bathymodiolus azoricus thioautotrophic gill symbiont</name>
    <dbReference type="NCBI Taxonomy" id="235205"/>
    <lineage>
        <taxon>Bacteria</taxon>
        <taxon>Pseudomonadati</taxon>
        <taxon>Pseudomonadota</taxon>
        <taxon>Gammaproteobacteria</taxon>
        <taxon>sulfur-oxidizing symbionts</taxon>
    </lineage>
</organism>
<proteinExistence type="predicted"/>
<dbReference type="SUPFAM" id="SSF52266">
    <property type="entry name" value="SGNH hydrolase"/>
    <property type="match status" value="1"/>
</dbReference>
<gene>
    <name evidence="2" type="ORF">BAZSYMA_ACONTIG02487_0</name>
</gene>
<dbReference type="PANTHER" id="PTHR45648:SF22">
    <property type="entry name" value="GDSL LIPASE_ACYLHYDROLASE FAMILY PROTEIN (AFU_ORTHOLOGUE AFUA_4G14700)"/>
    <property type="match status" value="1"/>
</dbReference>
<keyword evidence="1" id="KW-0378">Hydrolase</keyword>
<evidence type="ECO:0000313" key="3">
    <source>
        <dbReference type="Proteomes" id="UP000198988"/>
    </source>
</evidence>
<dbReference type="Proteomes" id="UP000198988">
    <property type="component" value="Unassembled WGS sequence"/>
</dbReference>
<dbReference type="Gene3D" id="3.40.50.1110">
    <property type="entry name" value="SGNH hydrolase"/>
    <property type="match status" value="1"/>
</dbReference>
<evidence type="ECO:0000313" key="2">
    <source>
        <dbReference type="EMBL" id="SEH60733.1"/>
    </source>
</evidence>
<dbReference type="AlphaFoldDB" id="A0A1H6JN56"/>
<sequence>MASCVKNERAPKSLVVFGDSLSDQGNVFLIANHVTSLRNIHMSTPPSSHNGHVFSNKLLAVEYLAQHYGIKLSPAWHYKKSSADINKIKESYSNIFTSSALNSDFQKEKKNSQHYKEVSFLIKKILDNIHLPTLAGNNYAVSNATIASDYSGLVDGLFNRLSLLYQIEKYKKDNKKDNKKDIKNTLFVIMIGGNDIINIARSSEPNKKEKISNLMPIMVKAIHKLQEFGAKKILVVGAPNVGEAPSFYNTSLEKITSKLSEQFNQELGQDITQYFSKKQVAWLPISKQFSKILKKWPDKIRHKACVSDIVNHTFNVIKFLEHEELEVKFVNGCTQSLLNDEKYAFYDIIHASDAVYRGLSELLIQKTSDFLSQ</sequence>
<protein>
    <submittedName>
        <fullName evidence="2">GDSL family lipase</fullName>
    </submittedName>
</protein>
<dbReference type="EMBL" id="CDSC02000038">
    <property type="protein sequence ID" value="SEH60733.1"/>
    <property type="molecule type" value="Genomic_DNA"/>
</dbReference>
<dbReference type="InterPro" id="IPR001087">
    <property type="entry name" value="GDSL"/>
</dbReference>
<dbReference type="Pfam" id="PF00657">
    <property type="entry name" value="Lipase_GDSL"/>
    <property type="match status" value="1"/>
</dbReference>
<dbReference type="PANTHER" id="PTHR45648">
    <property type="entry name" value="GDSL LIPASE/ACYLHYDROLASE FAMILY PROTEIN (AFU_ORTHOLOGUE AFUA_4G14700)"/>
    <property type="match status" value="1"/>
</dbReference>
<accession>A0A1H6JN56</accession>
<evidence type="ECO:0000256" key="1">
    <source>
        <dbReference type="ARBA" id="ARBA00022801"/>
    </source>
</evidence>
<name>A0A1H6JN56_9GAMM</name>